<accession>A0A6U9LWM9</accession>
<dbReference type="SUPFAM" id="SSF55729">
    <property type="entry name" value="Acyl-CoA N-acyltransferases (Nat)"/>
    <property type="match status" value="1"/>
</dbReference>
<dbReference type="GO" id="GO:0016747">
    <property type="term" value="F:acyltransferase activity, transferring groups other than amino-acyl groups"/>
    <property type="evidence" value="ECO:0007669"/>
    <property type="project" value="InterPro"/>
</dbReference>
<gene>
    <name evidence="2" type="ORF">BRAN1462_LOCUS12066</name>
</gene>
<dbReference type="InterPro" id="IPR016181">
    <property type="entry name" value="Acyl_CoA_acyltransferase"/>
</dbReference>
<name>A0A6U9LWM9_9DINO</name>
<dbReference type="InterPro" id="IPR000182">
    <property type="entry name" value="GNAT_dom"/>
</dbReference>
<sequence length="273" mass="28653">MGACCSGGPAGPADAPQQALEVHRVEAVQPGDKATILSVCDVAARSFAGSKESEGAPEFHWLLTGPGSSNAAAVAERGDPERELRVRACMSFCVHAALLVRKRGLVLCARSDNDQSKVLGCAVLMLYPKGYSKSANGFCFPMRAGMAAGADKWTKGQNEFMNSKRMRALDKVMSKLHHAHGAGPHIYTWVVAVAPEAQGQGVAGRLLRAANAVADAHGLASYLECTGPRNQAVYGKLGYTLAGCADVAVPGDDGVLKEICAMVRQPHKGFCTT</sequence>
<organism evidence="2">
    <name type="scientific">Zooxanthella nutricula</name>
    <dbReference type="NCBI Taxonomy" id="1333877"/>
    <lineage>
        <taxon>Eukaryota</taxon>
        <taxon>Sar</taxon>
        <taxon>Alveolata</taxon>
        <taxon>Dinophyceae</taxon>
        <taxon>Peridiniales</taxon>
        <taxon>Peridiniales incertae sedis</taxon>
        <taxon>Zooxanthella</taxon>
    </lineage>
</organism>
<evidence type="ECO:0000313" key="2">
    <source>
        <dbReference type="EMBL" id="CAD9529124.1"/>
    </source>
</evidence>
<dbReference type="CDD" id="cd04301">
    <property type="entry name" value="NAT_SF"/>
    <property type="match status" value="1"/>
</dbReference>
<dbReference type="Pfam" id="PF00583">
    <property type="entry name" value="Acetyltransf_1"/>
    <property type="match status" value="1"/>
</dbReference>
<dbReference type="Gene3D" id="3.40.630.30">
    <property type="match status" value="1"/>
</dbReference>
<proteinExistence type="predicted"/>
<dbReference type="PANTHER" id="PTHR42791">
    <property type="entry name" value="GNAT FAMILY ACETYLTRANSFERASE"/>
    <property type="match status" value="1"/>
</dbReference>
<protein>
    <recommendedName>
        <fullName evidence="1">N-acetyltransferase domain-containing protein</fullName>
    </recommendedName>
</protein>
<dbReference type="EMBL" id="HBGW01019133">
    <property type="protein sequence ID" value="CAD9529124.1"/>
    <property type="molecule type" value="Transcribed_RNA"/>
</dbReference>
<evidence type="ECO:0000259" key="1">
    <source>
        <dbReference type="PROSITE" id="PS51186"/>
    </source>
</evidence>
<dbReference type="AlphaFoldDB" id="A0A6U9LWM9"/>
<reference evidence="2" key="1">
    <citation type="submission" date="2021-01" db="EMBL/GenBank/DDBJ databases">
        <authorList>
            <person name="Corre E."/>
            <person name="Pelletier E."/>
            <person name="Niang G."/>
            <person name="Scheremetjew M."/>
            <person name="Finn R."/>
            <person name="Kale V."/>
            <person name="Holt S."/>
            <person name="Cochrane G."/>
            <person name="Meng A."/>
            <person name="Brown T."/>
            <person name="Cohen L."/>
        </authorList>
    </citation>
    <scope>NUCLEOTIDE SEQUENCE</scope>
    <source>
        <strain evidence="2">RCC3387</strain>
    </source>
</reference>
<feature type="domain" description="N-acetyltransferase" evidence="1">
    <location>
        <begin position="183"/>
        <end position="263"/>
    </location>
</feature>
<dbReference type="PANTHER" id="PTHR42791:SF1">
    <property type="entry name" value="N-ACETYLTRANSFERASE DOMAIN-CONTAINING PROTEIN"/>
    <property type="match status" value="1"/>
</dbReference>
<dbReference type="PROSITE" id="PS51186">
    <property type="entry name" value="GNAT"/>
    <property type="match status" value="1"/>
</dbReference>
<dbReference type="InterPro" id="IPR052523">
    <property type="entry name" value="Trichothecene_AcTrans"/>
</dbReference>